<feature type="transmembrane region" description="Helical" evidence="1">
    <location>
        <begin position="56"/>
        <end position="75"/>
    </location>
</feature>
<dbReference type="KEGG" id="htx:EKK97_19275"/>
<accession>A0A6I6SRP3</accession>
<feature type="transmembrane region" description="Helical" evidence="1">
    <location>
        <begin position="81"/>
        <end position="99"/>
    </location>
</feature>
<keyword evidence="3" id="KW-1185">Reference proteome</keyword>
<keyword evidence="1" id="KW-1133">Transmembrane helix</keyword>
<dbReference type="EMBL" id="CP035042">
    <property type="protein sequence ID" value="QHC51304.1"/>
    <property type="molecule type" value="Genomic_DNA"/>
</dbReference>
<feature type="transmembrane region" description="Helical" evidence="1">
    <location>
        <begin position="135"/>
        <end position="153"/>
    </location>
</feature>
<dbReference type="OrthoDB" id="5515308at2"/>
<keyword evidence="1" id="KW-0472">Membrane</keyword>
<proteinExistence type="predicted"/>
<sequence length="166" mass="18596">MTMRSLQQFLDDYGESHRHPVNQWVHIVCVPAILFSTLGLLWLVPIGRWLGLEGAAAEWINGATLLGLFASAVYLRLSFGVFLMMLAWLALSVLGILAIQNLGWPLFWISLITWVVAWAVQVWGHKVEGKKPSFIEDLVFLLIGPIFVTFEVAHKLGVRVPRPAGH</sequence>
<organism evidence="2 3">
    <name type="scientific">Billgrantia tianxiuensis</name>
    <dbReference type="NCBI Taxonomy" id="2497861"/>
    <lineage>
        <taxon>Bacteria</taxon>
        <taxon>Pseudomonadati</taxon>
        <taxon>Pseudomonadota</taxon>
        <taxon>Gammaproteobacteria</taxon>
        <taxon>Oceanospirillales</taxon>
        <taxon>Halomonadaceae</taxon>
        <taxon>Billgrantia</taxon>
    </lineage>
</organism>
<keyword evidence="1" id="KW-0812">Transmembrane</keyword>
<name>A0A6I6SRP3_9GAMM</name>
<evidence type="ECO:0000313" key="3">
    <source>
        <dbReference type="Proteomes" id="UP000464013"/>
    </source>
</evidence>
<dbReference type="Proteomes" id="UP000464013">
    <property type="component" value="Chromosome"/>
</dbReference>
<dbReference type="AlphaFoldDB" id="A0A6I6SRP3"/>
<protein>
    <submittedName>
        <fullName evidence="2">DUF962 domain-containing protein</fullName>
    </submittedName>
</protein>
<reference evidence="2 3" key="1">
    <citation type="submission" date="2019-01" db="EMBL/GenBank/DDBJ databases">
        <title>Complete genome of a denitifying bacterium Halomons sp. BC-M4-5.</title>
        <authorList>
            <person name="Wang L."/>
            <person name="Shao Z."/>
        </authorList>
    </citation>
    <scope>NUCLEOTIDE SEQUENCE [LARGE SCALE GENOMIC DNA]</scope>
    <source>
        <strain evidence="2 3">BC-M4-5</strain>
    </source>
</reference>
<gene>
    <name evidence="2" type="ORF">EKK97_19275</name>
</gene>
<dbReference type="GO" id="GO:0016020">
    <property type="term" value="C:membrane"/>
    <property type="evidence" value="ECO:0007669"/>
    <property type="project" value="GOC"/>
</dbReference>
<feature type="transmembrane region" description="Helical" evidence="1">
    <location>
        <begin position="24"/>
        <end position="44"/>
    </location>
</feature>
<dbReference type="PANTHER" id="PTHR28026">
    <property type="entry name" value="DUF962 DOMAIN PROTEIN (AFU_ORTHOLOGUE AFUA_8G05310)"/>
    <property type="match status" value="1"/>
</dbReference>
<dbReference type="PANTHER" id="PTHR28026:SF9">
    <property type="entry name" value="2-HYDROXY-PALMITIC ACID DIOXYGENASE MPO1"/>
    <property type="match status" value="1"/>
</dbReference>
<dbReference type="GO" id="GO:0046521">
    <property type="term" value="P:sphingoid catabolic process"/>
    <property type="evidence" value="ECO:0007669"/>
    <property type="project" value="TreeGrafter"/>
</dbReference>
<dbReference type="InterPro" id="IPR009305">
    <property type="entry name" value="Mpo1-like"/>
</dbReference>
<evidence type="ECO:0000313" key="2">
    <source>
        <dbReference type="EMBL" id="QHC51304.1"/>
    </source>
</evidence>
<evidence type="ECO:0000256" key="1">
    <source>
        <dbReference type="SAM" id="Phobius"/>
    </source>
</evidence>
<feature type="transmembrane region" description="Helical" evidence="1">
    <location>
        <begin position="106"/>
        <end position="123"/>
    </location>
</feature>
<dbReference type="Pfam" id="PF06127">
    <property type="entry name" value="Mpo1-like"/>
    <property type="match status" value="1"/>
</dbReference>